<accession>A0A0W8IDS0</accession>
<evidence type="ECO:0000313" key="2">
    <source>
        <dbReference type="EMBL" id="KUG58072.1"/>
    </source>
</evidence>
<evidence type="ECO:0008006" key="4">
    <source>
        <dbReference type="Google" id="ProtNLM"/>
    </source>
</evidence>
<organism evidence="2 3">
    <name type="scientific">Nesterenkonia jeotgali</name>
    <dbReference type="NCBI Taxonomy" id="317018"/>
    <lineage>
        <taxon>Bacteria</taxon>
        <taxon>Bacillati</taxon>
        <taxon>Actinomycetota</taxon>
        <taxon>Actinomycetes</taxon>
        <taxon>Micrococcales</taxon>
        <taxon>Micrococcaceae</taxon>
        <taxon>Nesterenkonia</taxon>
    </lineage>
</organism>
<dbReference type="AlphaFoldDB" id="A0A0W8IDS0"/>
<keyword evidence="3" id="KW-1185">Reference proteome</keyword>
<keyword evidence="1" id="KW-0472">Membrane</keyword>
<reference evidence="3" key="1">
    <citation type="submission" date="2015-12" db="EMBL/GenBank/DDBJ databases">
        <authorList>
            <person name="Nair G.R."/>
            <person name="Kaur G."/>
            <person name="Mayilraj S."/>
        </authorList>
    </citation>
    <scope>NUCLEOTIDE SEQUENCE [LARGE SCALE GENOMIC DNA]</scope>
    <source>
        <strain evidence="3">CD08_7</strain>
    </source>
</reference>
<feature type="transmembrane region" description="Helical" evidence="1">
    <location>
        <begin position="61"/>
        <end position="81"/>
    </location>
</feature>
<evidence type="ECO:0000313" key="3">
    <source>
        <dbReference type="Proteomes" id="UP000054023"/>
    </source>
</evidence>
<sequence>MIRMLLQAAINVVMASLGLLLAQTLVDGVTLQASGFITAVLVFVLAQAVLGPFVFNMARQYASAILGGVGLISTLLALWIATLVPDGLTISGVTAWVFAPLVVWIVTALGTWILGYLVLKRWWDKRKEEKNIRQAIA</sequence>
<comment type="caution">
    <text evidence="2">The sequence shown here is derived from an EMBL/GenBank/DDBJ whole genome shotgun (WGS) entry which is preliminary data.</text>
</comment>
<dbReference type="EMBL" id="LQBM01000004">
    <property type="protein sequence ID" value="KUG58072.1"/>
    <property type="molecule type" value="Genomic_DNA"/>
</dbReference>
<feature type="transmembrane region" description="Helical" evidence="1">
    <location>
        <begin position="32"/>
        <end position="54"/>
    </location>
</feature>
<proteinExistence type="predicted"/>
<keyword evidence="1" id="KW-1133">Transmembrane helix</keyword>
<protein>
    <recommendedName>
        <fullName evidence="4">Phage holin family protein</fullName>
    </recommendedName>
</protein>
<keyword evidence="1" id="KW-0812">Transmembrane</keyword>
<dbReference type="Proteomes" id="UP000054023">
    <property type="component" value="Unassembled WGS sequence"/>
</dbReference>
<dbReference type="STRING" id="317018.AVL63_06210"/>
<gene>
    <name evidence="2" type="ORF">AVL63_06210</name>
</gene>
<feature type="transmembrane region" description="Helical" evidence="1">
    <location>
        <begin position="93"/>
        <end position="119"/>
    </location>
</feature>
<name>A0A0W8IDS0_9MICC</name>
<evidence type="ECO:0000256" key="1">
    <source>
        <dbReference type="SAM" id="Phobius"/>
    </source>
</evidence>
<dbReference type="RefSeq" id="WP_058889304.1">
    <property type="nucleotide sequence ID" value="NZ_LQBM01000004.1"/>
</dbReference>